<dbReference type="InterPro" id="IPR000873">
    <property type="entry name" value="AMP-dep_synth/lig_dom"/>
</dbReference>
<sequence length="531" mass="58094">MVLHRMARSGIRLGTLAERAAARHPANVLVLDHDLDVAPHLGRRTTVAEVADLVADLASRLAAAGVRPGDHVAVHKADGLDITLLAFAAARAGAVPVLLSARLDGATVLRLLRRAGRPFLVTDRHKLDRELPQPVFDETERVLVVRGSYPRATGLEALAGAERIAPVHTAPHRPALITHTSGTTGVPKLAVHTGITQEIRYLLQLSALAPVVPRRETIAIHASFVHSRMISVLAIALLRGLPMLVLADENPQRAADHFVRMRPGIIEAHPNTFMAWEPLADDPRRPFANVKLFSSTFDALHPRTVHRMLGASGRRAPLFGQMYGQTETGPVVCRGFTRRRSHRADGRCVGFPFVGTTAVRVVGRDGRPPSARTPGFIEVRSKGRFVTYLGEQERHDRQLSADGWWRTGDVGYRTKWGCVHLLDREVDVIDDFGSTLDAEDRLLGGIADLTEVVIVRGADGLPVPVVCTHDDRPLDEAAWRAAAAALPPMAPPVHWREDDLPKTATMKIKRFELARILAERQSAAQGPRRTP</sequence>
<name>A0A0K9XCG6_9ACTN</name>
<dbReference type="InterPro" id="IPR020845">
    <property type="entry name" value="AMP-binding_CS"/>
</dbReference>
<dbReference type="InterPro" id="IPR050237">
    <property type="entry name" value="ATP-dep_AMP-bd_enzyme"/>
</dbReference>
<comment type="caution">
    <text evidence="2">The sequence shown here is derived from an EMBL/GenBank/DDBJ whole genome shotgun (WGS) entry which is preliminary data.</text>
</comment>
<proteinExistence type="predicted"/>
<protein>
    <submittedName>
        <fullName evidence="2">Long-chain acyl-CoA synthetase</fullName>
    </submittedName>
</protein>
<dbReference type="RefSeq" id="WP_049717710.1">
    <property type="nucleotide sequence ID" value="NZ_LFXA01000013.1"/>
</dbReference>
<dbReference type="InterPro" id="IPR042099">
    <property type="entry name" value="ANL_N_sf"/>
</dbReference>
<reference evidence="3" key="1">
    <citation type="submission" date="2015-07" db="EMBL/GenBank/DDBJ databases">
        <title>Draft genome sequence of Streptomyces sp. CMAA 1322, a bacterium isolated from Caatinga biome, from dry forest semiarid of Brazil.</title>
        <authorList>
            <person name="Santos S.N."/>
            <person name="Gacesa R."/>
            <person name="Taketani R.G."/>
            <person name="Long P.F."/>
            <person name="Melo I.S."/>
        </authorList>
    </citation>
    <scope>NUCLEOTIDE SEQUENCE [LARGE SCALE GENOMIC DNA]</scope>
    <source>
        <strain evidence="3">CMAA 1322</strain>
    </source>
</reference>
<dbReference type="STRING" id="1678637.AC230_20390"/>
<gene>
    <name evidence="2" type="ORF">AC230_20390</name>
</gene>
<evidence type="ECO:0000313" key="2">
    <source>
        <dbReference type="EMBL" id="KNB50801.1"/>
    </source>
</evidence>
<dbReference type="SUPFAM" id="SSF56801">
    <property type="entry name" value="Acetyl-CoA synthetase-like"/>
    <property type="match status" value="1"/>
</dbReference>
<evidence type="ECO:0000259" key="1">
    <source>
        <dbReference type="Pfam" id="PF00501"/>
    </source>
</evidence>
<feature type="domain" description="AMP-dependent synthetase/ligase" evidence="1">
    <location>
        <begin position="18"/>
        <end position="389"/>
    </location>
</feature>
<dbReference type="Gene3D" id="3.40.50.12780">
    <property type="entry name" value="N-terminal domain of ligase-like"/>
    <property type="match status" value="1"/>
</dbReference>
<dbReference type="Proteomes" id="UP000037288">
    <property type="component" value="Unassembled WGS sequence"/>
</dbReference>
<dbReference type="AlphaFoldDB" id="A0A0K9XCG6"/>
<dbReference type="PATRIC" id="fig|1678637.3.peg.4364"/>
<keyword evidence="3" id="KW-1185">Reference proteome</keyword>
<dbReference type="PROSITE" id="PS00455">
    <property type="entry name" value="AMP_BINDING"/>
    <property type="match status" value="1"/>
</dbReference>
<dbReference type="OrthoDB" id="4495845at2"/>
<evidence type="ECO:0000313" key="3">
    <source>
        <dbReference type="Proteomes" id="UP000037288"/>
    </source>
</evidence>
<dbReference type="Pfam" id="PF00501">
    <property type="entry name" value="AMP-binding"/>
    <property type="match status" value="1"/>
</dbReference>
<dbReference type="PANTHER" id="PTHR43767">
    <property type="entry name" value="LONG-CHAIN-FATTY-ACID--COA LIGASE"/>
    <property type="match status" value="1"/>
</dbReference>
<dbReference type="EMBL" id="LFXA01000013">
    <property type="protein sequence ID" value="KNB50801.1"/>
    <property type="molecule type" value="Genomic_DNA"/>
</dbReference>
<dbReference type="PANTHER" id="PTHR43767:SF1">
    <property type="entry name" value="NONRIBOSOMAL PEPTIDE SYNTHASE PES1 (EUROFUNG)-RELATED"/>
    <property type="match status" value="1"/>
</dbReference>
<accession>A0A0K9XCG6</accession>
<organism evidence="2 3">
    <name type="scientific">Streptomyces caatingaensis</name>
    <dbReference type="NCBI Taxonomy" id="1678637"/>
    <lineage>
        <taxon>Bacteria</taxon>
        <taxon>Bacillati</taxon>
        <taxon>Actinomycetota</taxon>
        <taxon>Actinomycetes</taxon>
        <taxon>Kitasatosporales</taxon>
        <taxon>Streptomycetaceae</taxon>
        <taxon>Streptomyces</taxon>
    </lineage>
</organism>